<evidence type="ECO:0000313" key="21">
    <source>
        <dbReference type="EMBL" id="OWF42896.1"/>
    </source>
</evidence>
<dbReference type="GO" id="GO:0005524">
    <property type="term" value="F:ATP binding"/>
    <property type="evidence" value="ECO:0007669"/>
    <property type="project" value="UniProtKB-UniRule"/>
</dbReference>
<dbReference type="GO" id="GO:0010564">
    <property type="term" value="P:regulation of cell cycle process"/>
    <property type="evidence" value="ECO:0007669"/>
    <property type="project" value="UniProtKB-ARBA"/>
</dbReference>
<evidence type="ECO:0000256" key="15">
    <source>
        <dbReference type="ARBA" id="ARBA00023242"/>
    </source>
</evidence>
<evidence type="ECO:0000256" key="18">
    <source>
        <dbReference type="PROSITE-ProRule" id="PRU10141"/>
    </source>
</evidence>
<dbReference type="FunFam" id="1.10.510.10:FF:000401">
    <property type="entry name" value="serine/threonine-protein kinase haspin"/>
    <property type="match status" value="1"/>
</dbReference>
<evidence type="ECO:0000259" key="20">
    <source>
        <dbReference type="PROSITE" id="PS50011"/>
    </source>
</evidence>
<comment type="catalytic activity">
    <reaction evidence="17">
        <text>L-seryl-[protein] + ATP = O-phospho-L-seryl-[protein] + ADP + H(+)</text>
        <dbReference type="Rhea" id="RHEA:17989"/>
        <dbReference type="Rhea" id="RHEA-COMP:9863"/>
        <dbReference type="Rhea" id="RHEA-COMP:11604"/>
        <dbReference type="ChEBI" id="CHEBI:15378"/>
        <dbReference type="ChEBI" id="CHEBI:29999"/>
        <dbReference type="ChEBI" id="CHEBI:30616"/>
        <dbReference type="ChEBI" id="CHEBI:83421"/>
        <dbReference type="ChEBI" id="CHEBI:456216"/>
        <dbReference type="EC" id="2.7.11.1"/>
    </reaction>
</comment>
<dbReference type="AlphaFoldDB" id="A0A210Q2D4"/>
<dbReference type="PANTHER" id="PTHR24419">
    <property type="entry name" value="INTERLEUKIN-1 RECEPTOR-ASSOCIATED KINASE"/>
    <property type="match status" value="1"/>
</dbReference>
<feature type="compositionally biased region" description="Polar residues" evidence="19">
    <location>
        <begin position="99"/>
        <end position="108"/>
    </location>
</feature>
<evidence type="ECO:0000256" key="11">
    <source>
        <dbReference type="ARBA" id="ARBA00022741"/>
    </source>
</evidence>
<evidence type="ECO:0000256" key="1">
    <source>
        <dbReference type="ARBA" id="ARBA00001946"/>
    </source>
</evidence>
<evidence type="ECO:0000256" key="9">
    <source>
        <dbReference type="ARBA" id="ARBA00022553"/>
    </source>
</evidence>
<name>A0A210Q2D4_MIZYE</name>
<keyword evidence="14" id="KW-0206">Cytoskeleton</keyword>
<keyword evidence="12 21" id="KW-0418">Kinase</keyword>
<organism evidence="21 22">
    <name type="scientific">Mizuhopecten yessoensis</name>
    <name type="common">Japanese scallop</name>
    <name type="synonym">Patinopecten yessoensis</name>
    <dbReference type="NCBI Taxonomy" id="6573"/>
    <lineage>
        <taxon>Eukaryota</taxon>
        <taxon>Metazoa</taxon>
        <taxon>Spiralia</taxon>
        <taxon>Lophotrochozoa</taxon>
        <taxon>Mollusca</taxon>
        <taxon>Bivalvia</taxon>
        <taxon>Autobranchia</taxon>
        <taxon>Pteriomorphia</taxon>
        <taxon>Pectinida</taxon>
        <taxon>Pectinoidea</taxon>
        <taxon>Pectinidae</taxon>
        <taxon>Mizuhopecten</taxon>
    </lineage>
</organism>
<dbReference type="GO" id="GO:0005737">
    <property type="term" value="C:cytoplasm"/>
    <property type="evidence" value="ECO:0007669"/>
    <property type="project" value="TreeGrafter"/>
</dbReference>
<dbReference type="SUPFAM" id="SSF56112">
    <property type="entry name" value="Protein kinase-like (PK-like)"/>
    <property type="match status" value="1"/>
</dbReference>
<dbReference type="InterPro" id="IPR017441">
    <property type="entry name" value="Protein_kinase_ATP_BS"/>
</dbReference>
<protein>
    <recommendedName>
        <fullName evidence="5">non-specific serine/threonine protein kinase</fullName>
        <ecNumber evidence="5">2.7.11.1</ecNumber>
    </recommendedName>
</protein>
<dbReference type="EMBL" id="NEDP02005205">
    <property type="protein sequence ID" value="OWF42896.1"/>
    <property type="molecule type" value="Genomic_DNA"/>
</dbReference>
<reference evidence="21 22" key="1">
    <citation type="journal article" date="2017" name="Nat. Ecol. Evol.">
        <title>Scallop genome provides insights into evolution of bilaterian karyotype and development.</title>
        <authorList>
            <person name="Wang S."/>
            <person name="Zhang J."/>
            <person name="Jiao W."/>
            <person name="Li J."/>
            <person name="Xun X."/>
            <person name="Sun Y."/>
            <person name="Guo X."/>
            <person name="Huan P."/>
            <person name="Dong B."/>
            <person name="Zhang L."/>
            <person name="Hu X."/>
            <person name="Sun X."/>
            <person name="Wang J."/>
            <person name="Zhao C."/>
            <person name="Wang Y."/>
            <person name="Wang D."/>
            <person name="Huang X."/>
            <person name="Wang R."/>
            <person name="Lv J."/>
            <person name="Li Y."/>
            <person name="Zhang Z."/>
            <person name="Liu B."/>
            <person name="Lu W."/>
            <person name="Hui Y."/>
            <person name="Liang J."/>
            <person name="Zhou Z."/>
            <person name="Hou R."/>
            <person name="Li X."/>
            <person name="Liu Y."/>
            <person name="Li H."/>
            <person name="Ning X."/>
            <person name="Lin Y."/>
            <person name="Zhao L."/>
            <person name="Xing Q."/>
            <person name="Dou J."/>
            <person name="Li Y."/>
            <person name="Mao J."/>
            <person name="Guo H."/>
            <person name="Dou H."/>
            <person name="Li T."/>
            <person name="Mu C."/>
            <person name="Jiang W."/>
            <person name="Fu Q."/>
            <person name="Fu X."/>
            <person name="Miao Y."/>
            <person name="Liu J."/>
            <person name="Yu Q."/>
            <person name="Li R."/>
            <person name="Liao H."/>
            <person name="Li X."/>
            <person name="Kong Y."/>
            <person name="Jiang Z."/>
            <person name="Chourrout D."/>
            <person name="Li R."/>
            <person name="Bao Z."/>
        </authorList>
    </citation>
    <scope>NUCLEOTIDE SEQUENCE [LARGE SCALE GENOMIC DNA]</scope>
    <source>
        <strain evidence="21 22">PY_sf001</strain>
    </source>
</reference>
<dbReference type="Proteomes" id="UP000242188">
    <property type="component" value="Unassembled WGS sequence"/>
</dbReference>
<gene>
    <name evidence="21" type="ORF">KP79_PYT17639</name>
</gene>
<comment type="subcellular location">
    <subcellularLocation>
        <location evidence="4">Chromosome</location>
    </subcellularLocation>
    <subcellularLocation>
        <location evidence="3">Cytoplasm</location>
        <location evidence="3">Cytoskeleton</location>
        <location evidence="3">Spindle</location>
    </subcellularLocation>
    <subcellularLocation>
        <location evidence="2">Nucleus</location>
    </subcellularLocation>
</comment>
<evidence type="ECO:0000256" key="14">
    <source>
        <dbReference type="ARBA" id="ARBA00023212"/>
    </source>
</evidence>
<keyword evidence="9" id="KW-0597">Phosphoprotein</keyword>
<evidence type="ECO:0000256" key="3">
    <source>
        <dbReference type="ARBA" id="ARBA00004186"/>
    </source>
</evidence>
<evidence type="ECO:0000256" key="5">
    <source>
        <dbReference type="ARBA" id="ARBA00012513"/>
    </source>
</evidence>
<evidence type="ECO:0000256" key="10">
    <source>
        <dbReference type="ARBA" id="ARBA00022679"/>
    </source>
</evidence>
<feature type="compositionally biased region" description="Low complexity" evidence="19">
    <location>
        <begin position="89"/>
        <end position="98"/>
    </location>
</feature>
<dbReference type="GO" id="GO:0005694">
    <property type="term" value="C:chromosome"/>
    <property type="evidence" value="ECO:0007669"/>
    <property type="project" value="UniProtKB-SubCell"/>
</dbReference>
<dbReference type="GO" id="GO:0035556">
    <property type="term" value="P:intracellular signal transduction"/>
    <property type="evidence" value="ECO:0007669"/>
    <property type="project" value="TreeGrafter"/>
</dbReference>
<sequence>MGKRGERTVKTYGRHRQRVISSDVWNNALGKKEVEKNVFSTSSSMDSLSMSHNSTGDSVFQPRKTKNSNKNKENPQPVQRRRNLRKLDSSGGDSTSSTCSEGIFNSNSRPRRALRDRSNMNEKESKTYGKRKRGQITALHHYSMCNNASASSGPSLYNFSDFDDYSLVISGTPGRVSGKESFQNSPPCHLRSGTKLQIETSTPFAKRFQPGTPLTEEMKDSDLSHIDVVNSPISNQDEDNDSRESQEGSCTDLDKLGISSIVEGSRILTTPPVGQRSNLESSVKSCGSSSGKSPVDDCMVQLVRLRESFLSLHVSTRSSTRGEKNSDIVVDNSKSLFSDISLHTDESSTDDNNEENSEESETSEGEDEIALSDIEEDAEVEEDSDDVDSDENSSIPSKSSHNDSTHYMLAEEVEEYKEVDADDEEEEDLVEDENEELDEEEEEELEEEEEEDQMSNSSYNTAESESQDPSYHTADTTNTTPLRSQVRLRRRVRDKPQDLNESIFDVLTPEKCAQSIIEESPRTKVYQVCQQESHVSFRTCIPDRMMAACTKVGEGVYGEVFRTQNKGKSVAIKVIPIEGSFPVNDEPQKTFGEMLPEIVISRELSSLRLLKESYTPNFCQVNRVSCVQGRYPAKLLKEWKAFDKKCQSQNDKPDVFDDEQLFIVFEFADGGRDLESCQFQNISEAKSALAQVAFSLAVAEETLEFEHRDLHWGNVLVKRTEASEIHYCLMGQDYSIPSHRVETCLIDFTLSRLRKDGCVVYNDLSTDETLFEGSGDLQFDIYRQMKENNGNNWEPFHPRSNILWLHYLADKLVRSKRYVRNSREDKSILREFRNFLKDILDYDSACELVTCNEFLKS</sequence>
<dbReference type="GO" id="GO:0000278">
    <property type="term" value="P:mitotic cell cycle"/>
    <property type="evidence" value="ECO:0007669"/>
    <property type="project" value="TreeGrafter"/>
</dbReference>
<comment type="caution">
    <text evidence="21">The sequence shown here is derived from an EMBL/GenBank/DDBJ whole genome shotgun (WGS) entry which is preliminary data.</text>
</comment>
<evidence type="ECO:0000256" key="8">
    <source>
        <dbReference type="ARBA" id="ARBA00022527"/>
    </source>
</evidence>
<feature type="binding site" evidence="18">
    <location>
        <position position="573"/>
    </location>
    <ligand>
        <name>ATP</name>
        <dbReference type="ChEBI" id="CHEBI:30616"/>
    </ligand>
</feature>
<dbReference type="GO" id="GO:0005819">
    <property type="term" value="C:spindle"/>
    <property type="evidence" value="ECO:0007669"/>
    <property type="project" value="UniProtKB-SubCell"/>
</dbReference>
<dbReference type="STRING" id="6573.A0A210Q2D4"/>
<dbReference type="GO" id="GO:0072354">
    <property type="term" value="F:histone H3T3 kinase activity"/>
    <property type="evidence" value="ECO:0007669"/>
    <property type="project" value="TreeGrafter"/>
</dbReference>
<feature type="region of interest" description="Disordered" evidence="19">
    <location>
        <begin position="267"/>
        <end position="294"/>
    </location>
</feature>
<dbReference type="InterPro" id="IPR011009">
    <property type="entry name" value="Kinase-like_dom_sf"/>
</dbReference>
<feature type="compositionally biased region" description="Low complexity" evidence="19">
    <location>
        <begin position="281"/>
        <end position="293"/>
    </location>
</feature>
<feature type="region of interest" description="Disordered" evidence="19">
    <location>
        <begin position="41"/>
        <end position="133"/>
    </location>
</feature>
<feature type="compositionally biased region" description="Acidic residues" evidence="19">
    <location>
        <begin position="411"/>
        <end position="453"/>
    </location>
</feature>
<evidence type="ECO:0000256" key="2">
    <source>
        <dbReference type="ARBA" id="ARBA00004123"/>
    </source>
</evidence>
<feature type="region of interest" description="Disordered" evidence="19">
    <location>
        <begin position="342"/>
        <end position="488"/>
    </location>
</feature>
<evidence type="ECO:0000256" key="16">
    <source>
        <dbReference type="ARBA" id="ARBA00047899"/>
    </source>
</evidence>
<keyword evidence="11 18" id="KW-0547">Nucleotide-binding</keyword>
<comment type="cofactor">
    <cofactor evidence="1">
        <name>Mg(2+)</name>
        <dbReference type="ChEBI" id="CHEBI:18420"/>
    </cofactor>
</comment>
<proteinExistence type="predicted"/>
<dbReference type="Pfam" id="PF12330">
    <property type="entry name" value="Haspin_kinase"/>
    <property type="match status" value="1"/>
</dbReference>
<dbReference type="InterPro" id="IPR024604">
    <property type="entry name" value="GSG2_C"/>
</dbReference>
<keyword evidence="13 18" id="KW-0067">ATP-binding</keyword>
<keyword evidence="7" id="KW-0963">Cytoplasm</keyword>
<evidence type="ECO:0000256" key="7">
    <source>
        <dbReference type="ARBA" id="ARBA00022490"/>
    </source>
</evidence>
<dbReference type="GO" id="GO:0005634">
    <property type="term" value="C:nucleus"/>
    <property type="evidence" value="ECO:0007669"/>
    <property type="project" value="UniProtKB-SubCell"/>
</dbReference>
<feature type="region of interest" description="Disordered" evidence="19">
    <location>
        <begin position="231"/>
        <end position="254"/>
    </location>
</feature>
<feature type="domain" description="Protein kinase" evidence="20">
    <location>
        <begin position="546"/>
        <end position="857"/>
    </location>
</feature>
<evidence type="ECO:0000256" key="13">
    <source>
        <dbReference type="ARBA" id="ARBA00022840"/>
    </source>
</evidence>
<feature type="compositionally biased region" description="Acidic residues" evidence="19">
    <location>
        <begin position="347"/>
        <end position="391"/>
    </location>
</feature>
<keyword evidence="10" id="KW-0808">Transferase</keyword>
<dbReference type="Gene3D" id="3.30.200.20">
    <property type="entry name" value="Phosphorylase Kinase, domain 1"/>
    <property type="match status" value="1"/>
</dbReference>
<feature type="compositionally biased region" description="Basic and acidic residues" evidence="19">
    <location>
        <begin position="113"/>
        <end position="127"/>
    </location>
</feature>
<evidence type="ECO:0000256" key="17">
    <source>
        <dbReference type="ARBA" id="ARBA00048679"/>
    </source>
</evidence>
<dbReference type="FunFam" id="3.30.200.20:FF:000409">
    <property type="entry name" value="serine/threonine-protein kinase haspin"/>
    <property type="match status" value="1"/>
</dbReference>
<dbReference type="PANTHER" id="PTHR24419:SF18">
    <property type="entry name" value="SERINE_THREONINE-PROTEIN KINASE HASPIN"/>
    <property type="match status" value="1"/>
</dbReference>
<keyword evidence="6" id="KW-0158">Chromosome</keyword>
<dbReference type="OrthoDB" id="21018at2759"/>
<feature type="compositionally biased region" description="Low complexity" evidence="19">
    <location>
        <begin position="41"/>
        <end position="54"/>
    </location>
</feature>
<dbReference type="EC" id="2.7.11.1" evidence="5"/>
<comment type="catalytic activity">
    <reaction evidence="16">
        <text>L-threonyl-[protein] + ATP = O-phospho-L-threonyl-[protein] + ADP + H(+)</text>
        <dbReference type="Rhea" id="RHEA:46608"/>
        <dbReference type="Rhea" id="RHEA-COMP:11060"/>
        <dbReference type="Rhea" id="RHEA-COMP:11605"/>
        <dbReference type="ChEBI" id="CHEBI:15378"/>
        <dbReference type="ChEBI" id="CHEBI:30013"/>
        <dbReference type="ChEBI" id="CHEBI:30616"/>
        <dbReference type="ChEBI" id="CHEBI:61977"/>
        <dbReference type="ChEBI" id="CHEBI:456216"/>
        <dbReference type="EC" id="2.7.11.1"/>
    </reaction>
</comment>
<dbReference type="PROSITE" id="PS50011">
    <property type="entry name" value="PROTEIN_KINASE_DOM"/>
    <property type="match status" value="1"/>
</dbReference>
<evidence type="ECO:0000256" key="4">
    <source>
        <dbReference type="ARBA" id="ARBA00004286"/>
    </source>
</evidence>
<feature type="compositionally biased region" description="Polar residues" evidence="19">
    <location>
        <begin position="454"/>
        <end position="481"/>
    </location>
</feature>
<keyword evidence="22" id="KW-1185">Reference proteome</keyword>
<keyword evidence="15" id="KW-0539">Nucleus</keyword>
<evidence type="ECO:0000313" key="22">
    <source>
        <dbReference type="Proteomes" id="UP000242188"/>
    </source>
</evidence>
<dbReference type="PROSITE" id="PS00107">
    <property type="entry name" value="PROTEIN_KINASE_ATP"/>
    <property type="match status" value="1"/>
</dbReference>
<dbReference type="InterPro" id="IPR000719">
    <property type="entry name" value="Prot_kinase_dom"/>
</dbReference>
<dbReference type="SMART" id="SM01331">
    <property type="entry name" value="DUF3635"/>
    <property type="match status" value="1"/>
</dbReference>
<dbReference type="Gene3D" id="1.10.510.10">
    <property type="entry name" value="Transferase(Phosphotransferase) domain 1"/>
    <property type="match status" value="1"/>
</dbReference>
<dbReference type="SMART" id="SM00220">
    <property type="entry name" value="S_TKc"/>
    <property type="match status" value="1"/>
</dbReference>
<evidence type="ECO:0000256" key="19">
    <source>
        <dbReference type="SAM" id="MobiDB-lite"/>
    </source>
</evidence>
<evidence type="ECO:0000256" key="12">
    <source>
        <dbReference type="ARBA" id="ARBA00022777"/>
    </source>
</evidence>
<accession>A0A210Q2D4</accession>
<keyword evidence="8" id="KW-0723">Serine/threonine-protein kinase</keyword>
<evidence type="ECO:0000256" key="6">
    <source>
        <dbReference type="ARBA" id="ARBA00022454"/>
    </source>
</evidence>